<keyword evidence="7" id="KW-1185">Reference proteome</keyword>
<dbReference type="AlphaFoldDB" id="A0A7X0NEC5"/>
<dbReference type="PANTHER" id="PTHR43479">
    <property type="entry name" value="ACREF/ENVCD OPERON REPRESSOR-RELATED"/>
    <property type="match status" value="1"/>
</dbReference>
<dbReference type="PROSITE" id="PS01081">
    <property type="entry name" value="HTH_TETR_1"/>
    <property type="match status" value="1"/>
</dbReference>
<dbReference type="InterPro" id="IPR023772">
    <property type="entry name" value="DNA-bd_HTH_TetR-type_CS"/>
</dbReference>
<keyword evidence="2 4" id="KW-0238">DNA-binding</keyword>
<feature type="domain" description="HTH tetR-type" evidence="5">
    <location>
        <begin position="11"/>
        <end position="71"/>
    </location>
</feature>
<dbReference type="PANTHER" id="PTHR43479:SF11">
    <property type="entry name" value="ACREF_ENVCD OPERON REPRESSOR-RELATED"/>
    <property type="match status" value="1"/>
</dbReference>
<accession>A0A7X0NEC5</accession>
<proteinExistence type="predicted"/>
<keyword evidence="1" id="KW-0805">Transcription regulation</keyword>
<keyword evidence="3" id="KW-0804">Transcription</keyword>
<gene>
    <name evidence="6" type="ORF">HNQ55_000360</name>
</gene>
<reference evidence="6 7" key="1">
    <citation type="submission" date="2020-08" db="EMBL/GenBank/DDBJ databases">
        <title>Genomic Encyclopedia of Type Strains, Phase IV (KMG-IV): sequencing the most valuable type-strain genomes for metagenomic binning, comparative biology and taxonomic classification.</title>
        <authorList>
            <person name="Goeker M."/>
        </authorList>
    </citation>
    <scope>NUCLEOTIDE SEQUENCE [LARGE SCALE GENOMIC DNA]</scope>
    <source>
        <strain evidence="6 7">DSM 26287</strain>
    </source>
</reference>
<comment type="caution">
    <text evidence="6">The sequence shown here is derived from an EMBL/GenBank/DDBJ whole genome shotgun (WGS) entry which is preliminary data.</text>
</comment>
<evidence type="ECO:0000256" key="4">
    <source>
        <dbReference type="PROSITE-ProRule" id="PRU00335"/>
    </source>
</evidence>
<dbReference type="Proteomes" id="UP000537141">
    <property type="component" value="Unassembled WGS sequence"/>
</dbReference>
<dbReference type="InterPro" id="IPR025996">
    <property type="entry name" value="MT1864/Rv1816-like_C"/>
</dbReference>
<dbReference type="InterPro" id="IPR050624">
    <property type="entry name" value="HTH-type_Tx_Regulator"/>
</dbReference>
<dbReference type="SUPFAM" id="SSF48498">
    <property type="entry name" value="Tetracyclin repressor-like, C-terminal domain"/>
    <property type="match status" value="1"/>
</dbReference>
<dbReference type="Pfam" id="PF13305">
    <property type="entry name" value="TetR_C_33"/>
    <property type="match status" value="1"/>
</dbReference>
<dbReference type="PROSITE" id="PS50977">
    <property type="entry name" value="HTH_TETR_2"/>
    <property type="match status" value="1"/>
</dbReference>
<evidence type="ECO:0000259" key="5">
    <source>
        <dbReference type="PROSITE" id="PS50977"/>
    </source>
</evidence>
<evidence type="ECO:0000313" key="6">
    <source>
        <dbReference type="EMBL" id="MBB6541886.1"/>
    </source>
</evidence>
<evidence type="ECO:0000256" key="2">
    <source>
        <dbReference type="ARBA" id="ARBA00023125"/>
    </source>
</evidence>
<sequence length="201" mass="22652">MTQTKTPYHHGDLKAAIIKAASEMLDTQGIEALSLRKIAENVGVSRTAAYHHFKDKNELLSAIASQGFIKWQKEIGLIFNNKRISQSQQLSQFCHAYIQFAISNPNIYDLMFGRTLWKNNVSSEELKSVAYPSFDYQVTMTKFWQAQGLLPQSENALRLAQVLWGTLHGISKLVLDGVYTDNSNIIEMCDCAIAMFVGSKR</sequence>
<dbReference type="InterPro" id="IPR001647">
    <property type="entry name" value="HTH_TetR"/>
</dbReference>
<dbReference type="Gene3D" id="1.10.357.10">
    <property type="entry name" value="Tetracycline Repressor, domain 2"/>
    <property type="match status" value="1"/>
</dbReference>
<dbReference type="GO" id="GO:0003677">
    <property type="term" value="F:DNA binding"/>
    <property type="evidence" value="ECO:0007669"/>
    <property type="project" value="UniProtKB-UniRule"/>
</dbReference>
<dbReference type="InterPro" id="IPR036271">
    <property type="entry name" value="Tet_transcr_reg_TetR-rel_C_sf"/>
</dbReference>
<dbReference type="PRINTS" id="PR00455">
    <property type="entry name" value="HTHTETR"/>
</dbReference>
<feature type="DNA-binding region" description="H-T-H motif" evidence="4">
    <location>
        <begin position="34"/>
        <end position="53"/>
    </location>
</feature>
<dbReference type="InterPro" id="IPR009057">
    <property type="entry name" value="Homeodomain-like_sf"/>
</dbReference>
<dbReference type="EMBL" id="JACHHU010000001">
    <property type="protein sequence ID" value="MBB6541886.1"/>
    <property type="molecule type" value="Genomic_DNA"/>
</dbReference>
<organism evidence="6 7">
    <name type="scientific">Thalassotalea piscium</name>
    <dbReference type="NCBI Taxonomy" id="1230533"/>
    <lineage>
        <taxon>Bacteria</taxon>
        <taxon>Pseudomonadati</taxon>
        <taxon>Pseudomonadota</taxon>
        <taxon>Gammaproteobacteria</taxon>
        <taxon>Alteromonadales</taxon>
        <taxon>Colwelliaceae</taxon>
        <taxon>Thalassotalea</taxon>
    </lineage>
</organism>
<dbReference type="RefSeq" id="WP_184421720.1">
    <property type="nucleotide sequence ID" value="NZ_AP027362.1"/>
</dbReference>
<evidence type="ECO:0000256" key="3">
    <source>
        <dbReference type="ARBA" id="ARBA00023163"/>
    </source>
</evidence>
<dbReference type="Pfam" id="PF00440">
    <property type="entry name" value="TetR_N"/>
    <property type="match status" value="1"/>
</dbReference>
<dbReference type="SUPFAM" id="SSF46689">
    <property type="entry name" value="Homeodomain-like"/>
    <property type="match status" value="1"/>
</dbReference>
<protein>
    <submittedName>
        <fullName evidence="6">AcrR family transcriptional regulator</fullName>
    </submittedName>
</protein>
<evidence type="ECO:0000256" key="1">
    <source>
        <dbReference type="ARBA" id="ARBA00023015"/>
    </source>
</evidence>
<name>A0A7X0NEC5_9GAMM</name>
<evidence type="ECO:0000313" key="7">
    <source>
        <dbReference type="Proteomes" id="UP000537141"/>
    </source>
</evidence>